<name>A0A9P6B391_9AGAM</name>
<evidence type="ECO:0000256" key="1">
    <source>
        <dbReference type="SAM" id="Phobius"/>
    </source>
</evidence>
<comment type="caution">
    <text evidence="2">The sequence shown here is derived from an EMBL/GenBank/DDBJ whole genome shotgun (WGS) entry which is preliminary data.</text>
</comment>
<keyword evidence="1" id="KW-0812">Transmembrane</keyword>
<keyword evidence="3" id="KW-1185">Reference proteome</keyword>
<dbReference type="OrthoDB" id="5554402at2759"/>
<accession>A0A9P6B391</accession>
<protein>
    <submittedName>
        <fullName evidence="2">Uncharacterized protein</fullName>
    </submittedName>
</protein>
<evidence type="ECO:0000313" key="2">
    <source>
        <dbReference type="EMBL" id="KAF9516868.1"/>
    </source>
</evidence>
<sequence length="121" mass="13543">VVLGTSLLRPEKYPGLPPFIQRFGFGLIFAGAGSILHSGDTENGSGVAQVCWFFVGAAWHRLIWWHFTAWTLSYLVFDKWRQPKHPRTPLTLLLSGAAASVAALYGTEYFRNRSRTVATFL</sequence>
<organism evidence="2 3">
    <name type="scientific">Hydnum rufescens UP504</name>
    <dbReference type="NCBI Taxonomy" id="1448309"/>
    <lineage>
        <taxon>Eukaryota</taxon>
        <taxon>Fungi</taxon>
        <taxon>Dikarya</taxon>
        <taxon>Basidiomycota</taxon>
        <taxon>Agaricomycotina</taxon>
        <taxon>Agaricomycetes</taxon>
        <taxon>Cantharellales</taxon>
        <taxon>Hydnaceae</taxon>
        <taxon>Hydnum</taxon>
    </lineage>
</organism>
<dbReference type="Proteomes" id="UP000886523">
    <property type="component" value="Unassembled WGS sequence"/>
</dbReference>
<evidence type="ECO:0000313" key="3">
    <source>
        <dbReference type="Proteomes" id="UP000886523"/>
    </source>
</evidence>
<feature type="transmembrane region" description="Helical" evidence="1">
    <location>
        <begin position="50"/>
        <end position="67"/>
    </location>
</feature>
<keyword evidence="1" id="KW-1133">Transmembrane helix</keyword>
<dbReference type="EMBL" id="MU128936">
    <property type="protein sequence ID" value="KAF9516868.1"/>
    <property type="molecule type" value="Genomic_DNA"/>
</dbReference>
<feature type="non-terminal residue" evidence="2">
    <location>
        <position position="1"/>
    </location>
</feature>
<feature type="transmembrane region" description="Helical" evidence="1">
    <location>
        <begin position="87"/>
        <end position="105"/>
    </location>
</feature>
<gene>
    <name evidence="2" type="ORF">BS47DRAFT_1291738</name>
</gene>
<reference evidence="2" key="1">
    <citation type="journal article" date="2020" name="Nat. Commun.">
        <title>Large-scale genome sequencing of mycorrhizal fungi provides insights into the early evolution of symbiotic traits.</title>
        <authorList>
            <person name="Miyauchi S."/>
            <person name="Kiss E."/>
            <person name="Kuo A."/>
            <person name="Drula E."/>
            <person name="Kohler A."/>
            <person name="Sanchez-Garcia M."/>
            <person name="Morin E."/>
            <person name="Andreopoulos B."/>
            <person name="Barry K.W."/>
            <person name="Bonito G."/>
            <person name="Buee M."/>
            <person name="Carver A."/>
            <person name="Chen C."/>
            <person name="Cichocki N."/>
            <person name="Clum A."/>
            <person name="Culley D."/>
            <person name="Crous P.W."/>
            <person name="Fauchery L."/>
            <person name="Girlanda M."/>
            <person name="Hayes R.D."/>
            <person name="Keri Z."/>
            <person name="LaButti K."/>
            <person name="Lipzen A."/>
            <person name="Lombard V."/>
            <person name="Magnuson J."/>
            <person name="Maillard F."/>
            <person name="Murat C."/>
            <person name="Nolan M."/>
            <person name="Ohm R.A."/>
            <person name="Pangilinan J."/>
            <person name="Pereira M.F."/>
            <person name="Perotto S."/>
            <person name="Peter M."/>
            <person name="Pfister S."/>
            <person name="Riley R."/>
            <person name="Sitrit Y."/>
            <person name="Stielow J.B."/>
            <person name="Szollosi G."/>
            <person name="Zifcakova L."/>
            <person name="Stursova M."/>
            <person name="Spatafora J.W."/>
            <person name="Tedersoo L."/>
            <person name="Vaario L.M."/>
            <person name="Yamada A."/>
            <person name="Yan M."/>
            <person name="Wang P."/>
            <person name="Xu J."/>
            <person name="Bruns T."/>
            <person name="Baldrian P."/>
            <person name="Vilgalys R."/>
            <person name="Dunand C."/>
            <person name="Henrissat B."/>
            <person name="Grigoriev I.V."/>
            <person name="Hibbett D."/>
            <person name="Nagy L.G."/>
            <person name="Martin F.M."/>
        </authorList>
    </citation>
    <scope>NUCLEOTIDE SEQUENCE</scope>
    <source>
        <strain evidence="2">UP504</strain>
    </source>
</reference>
<feature type="transmembrane region" description="Helical" evidence="1">
    <location>
        <begin position="20"/>
        <end position="38"/>
    </location>
</feature>
<proteinExistence type="predicted"/>
<keyword evidence="1" id="KW-0472">Membrane</keyword>
<dbReference type="AlphaFoldDB" id="A0A9P6B391"/>